<proteinExistence type="predicted"/>
<evidence type="ECO:0000256" key="1">
    <source>
        <dbReference type="SAM" id="Phobius"/>
    </source>
</evidence>
<protein>
    <recommendedName>
        <fullName evidence="4">DUF4845 domain-containing protein</fullName>
    </recommendedName>
</protein>
<name>A0A1B8PHQ8_MORNO</name>
<dbReference type="InterPro" id="IPR032314">
    <property type="entry name" value="DUF4845"/>
</dbReference>
<sequence length="133" mass="14554">MQQSNSLTNLTNQRGASVTTIIVGLAMAGIIIKLGLGIIPAYIGDYQFTTLVANELKKANDAKQTERQFMSGLAQQLSINANYNTKPEEILIFTNKTPGALAVKSKYEVESNFYGDTFIVNRFEKDITAADAK</sequence>
<dbReference type="OrthoDB" id="6647612at2"/>
<organism evidence="2 3">
    <name type="scientific">Moraxella nonliquefaciens</name>
    <dbReference type="NCBI Taxonomy" id="478"/>
    <lineage>
        <taxon>Bacteria</taxon>
        <taxon>Pseudomonadati</taxon>
        <taxon>Pseudomonadota</taxon>
        <taxon>Gammaproteobacteria</taxon>
        <taxon>Moraxellales</taxon>
        <taxon>Moraxellaceae</taxon>
        <taxon>Moraxella</taxon>
    </lineage>
</organism>
<dbReference type="EMBL" id="LZDN01000043">
    <property type="protein sequence ID" value="OBX48731.1"/>
    <property type="molecule type" value="Genomic_DNA"/>
</dbReference>
<keyword evidence="1" id="KW-1133">Transmembrane helix</keyword>
<dbReference type="Proteomes" id="UP000092671">
    <property type="component" value="Unassembled WGS sequence"/>
</dbReference>
<dbReference type="Pfam" id="PF16137">
    <property type="entry name" value="DUF4845"/>
    <property type="match status" value="1"/>
</dbReference>
<reference evidence="2 3" key="1">
    <citation type="submission" date="2016-06" db="EMBL/GenBank/DDBJ databases">
        <title>Draft genome of Moraxella nonliquefaciens CCUG 60284.</title>
        <authorList>
            <person name="Salva-Serra F."/>
            <person name="Engstrom-Jakobsson H."/>
            <person name="Thorell K."/>
            <person name="Gonzales-Siles L."/>
            <person name="Karlsson R."/>
            <person name="Boulund F."/>
            <person name="Engstrand L."/>
            <person name="Kristiansson E."/>
            <person name="Moore E."/>
        </authorList>
    </citation>
    <scope>NUCLEOTIDE SEQUENCE [LARGE SCALE GENOMIC DNA]</scope>
    <source>
        <strain evidence="2 3">CCUG 60284</strain>
    </source>
</reference>
<keyword evidence="1" id="KW-0812">Transmembrane</keyword>
<dbReference type="RefSeq" id="WP_066894192.1">
    <property type="nucleotide sequence ID" value="NZ_LZDN01000043.1"/>
</dbReference>
<evidence type="ECO:0008006" key="4">
    <source>
        <dbReference type="Google" id="ProtNLM"/>
    </source>
</evidence>
<evidence type="ECO:0000313" key="3">
    <source>
        <dbReference type="Proteomes" id="UP000092671"/>
    </source>
</evidence>
<gene>
    <name evidence="2" type="ORF">A9Z60_04930</name>
</gene>
<feature type="transmembrane region" description="Helical" evidence="1">
    <location>
        <begin position="21"/>
        <end position="43"/>
    </location>
</feature>
<keyword evidence="1" id="KW-0472">Membrane</keyword>
<dbReference type="AlphaFoldDB" id="A0A1B8PHQ8"/>
<evidence type="ECO:0000313" key="2">
    <source>
        <dbReference type="EMBL" id="OBX48731.1"/>
    </source>
</evidence>
<accession>A0A1B8PHQ8</accession>
<comment type="caution">
    <text evidence="2">The sequence shown here is derived from an EMBL/GenBank/DDBJ whole genome shotgun (WGS) entry which is preliminary data.</text>
</comment>